<comment type="caution">
    <text evidence="2">The sequence shown here is derived from an EMBL/GenBank/DDBJ whole genome shotgun (WGS) entry which is preliminary data.</text>
</comment>
<dbReference type="Gene3D" id="3.90.79.10">
    <property type="entry name" value="Nucleoside Triphosphate Pyrophosphohydrolase"/>
    <property type="match status" value="1"/>
</dbReference>
<evidence type="ECO:0000313" key="2">
    <source>
        <dbReference type="EMBL" id="MFC4593121.1"/>
    </source>
</evidence>
<dbReference type="SUPFAM" id="SSF55811">
    <property type="entry name" value="Nudix"/>
    <property type="match status" value="1"/>
</dbReference>
<gene>
    <name evidence="2" type="ORF">ACFO3E_02775</name>
</gene>
<proteinExistence type="predicted"/>
<dbReference type="Pfam" id="PF00293">
    <property type="entry name" value="NUDIX"/>
    <property type="match status" value="1"/>
</dbReference>
<dbReference type="Proteomes" id="UP001595957">
    <property type="component" value="Unassembled WGS sequence"/>
</dbReference>
<reference evidence="3" key="1">
    <citation type="journal article" date="2019" name="Int. J. Syst. Evol. Microbiol.">
        <title>The Global Catalogue of Microorganisms (GCM) 10K type strain sequencing project: providing services to taxonomists for standard genome sequencing and annotation.</title>
        <authorList>
            <consortium name="The Broad Institute Genomics Platform"/>
            <consortium name="The Broad Institute Genome Sequencing Center for Infectious Disease"/>
            <person name="Wu L."/>
            <person name="Ma J."/>
        </authorList>
    </citation>
    <scope>NUCLEOTIDE SEQUENCE [LARGE SCALE GENOMIC DNA]</scope>
    <source>
        <strain evidence="3">NBRC 103632</strain>
    </source>
</reference>
<accession>A0ABV9ETZ9</accession>
<dbReference type="RefSeq" id="WP_197486359.1">
    <property type="nucleotide sequence ID" value="NZ_JBHSFZ010000004.1"/>
</dbReference>
<feature type="domain" description="Nudix hydrolase" evidence="1">
    <location>
        <begin position="7"/>
        <end position="79"/>
    </location>
</feature>
<dbReference type="InterPro" id="IPR015797">
    <property type="entry name" value="NUDIX_hydrolase-like_dom_sf"/>
</dbReference>
<keyword evidence="3" id="KW-1185">Reference proteome</keyword>
<name>A0ABV9ETZ9_9SPHN</name>
<dbReference type="InterPro" id="IPR000086">
    <property type="entry name" value="NUDIX_hydrolase_dom"/>
</dbReference>
<dbReference type="PROSITE" id="PS51462">
    <property type="entry name" value="NUDIX"/>
    <property type="match status" value="1"/>
</dbReference>
<sequence length="79" mass="8898">MSTARAPTIRIAAALIDSDRGRMLLVRKAGTPWFMQAGGKIEESETPFPAPQRELLEELGGRCTRMKPVYRPIFLPRSR</sequence>
<organism evidence="2 3">
    <name type="scientific">Sphingobium tyrosinilyticum</name>
    <dbReference type="NCBI Taxonomy" id="2715436"/>
    <lineage>
        <taxon>Bacteria</taxon>
        <taxon>Pseudomonadati</taxon>
        <taxon>Pseudomonadota</taxon>
        <taxon>Alphaproteobacteria</taxon>
        <taxon>Sphingomonadales</taxon>
        <taxon>Sphingomonadaceae</taxon>
        <taxon>Sphingobium</taxon>
    </lineage>
</organism>
<evidence type="ECO:0000313" key="3">
    <source>
        <dbReference type="Proteomes" id="UP001595957"/>
    </source>
</evidence>
<dbReference type="EMBL" id="JBHSFZ010000004">
    <property type="protein sequence ID" value="MFC4593121.1"/>
    <property type="molecule type" value="Genomic_DNA"/>
</dbReference>
<evidence type="ECO:0000259" key="1">
    <source>
        <dbReference type="PROSITE" id="PS51462"/>
    </source>
</evidence>
<protein>
    <submittedName>
        <fullName evidence="2">NUDIX domain-containing protein</fullName>
    </submittedName>
</protein>